<dbReference type="PANTHER" id="PTHR30087:SF1">
    <property type="entry name" value="HYPOTHETICAL CYTOSOLIC PROTEIN"/>
    <property type="match status" value="1"/>
</dbReference>
<protein>
    <submittedName>
        <fullName evidence="1">Uncharacterized protein</fullName>
    </submittedName>
</protein>
<proteinExistence type="predicted"/>
<accession>A0A376ACC0</accession>
<reference evidence="2" key="1">
    <citation type="submission" date="2018-07" db="EMBL/GenBank/DDBJ databases">
        <authorList>
            <person name="Peiro R."/>
            <person name="Begona"/>
            <person name="Cbmso G."/>
            <person name="Lopez M."/>
            <person name="Gonzalez S."/>
        </authorList>
    </citation>
    <scope>NUCLEOTIDE SEQUENCE [LARGE SCALE GENOMIC DNA]</scope>
</reference>
<keyword evidence="2" id="KW-1185">Reference proteome</keyword>
<dbReference type="PANTHER" id="PTHR30087">
    <property type="entry name" value="INNER MEMBRANE PROTEIN"/>
    <property type="match status" value="1"/>
</dbReference>
<evidence type="ECO:0000313" key="2">
    <source>
        <dbReference type="Proteomes" id="UP000254764"/>
    </source>
</evidence>
<dbReference type="InterPro" id="IPR007553">
    <property type="entry name" value="2-thiour_desulf"/>
</dbReference>
<dbReference type="STRING" id="1336235.GCA_000518785_02576"/>
<dbReference type="AlphaFoldDB" id="A0A376ACC0"/>
<dbReference type="Pfam" id="PF04463">
    <property type="entry name" value="2-thiour_desulf"/>
    <property type="match status" value="1"/>
</dbReference>
<organism evidence="1 2">
    <name type="scientific">Ciceribacter selenitireducens ATCC BAA-1503</name>
    <dbReference type="NCBI Taxonomy" id="1336235"/>
    <lineage>
        <taxon>Bacteria</taxon>
        <taxon>Pseudomonadati</taxon>
        <taxon>Pseudomonadota</taxon>
        <taxon>Alphaproteobacteria</taxon>
        <taxon>Hyphomicrobiales</taxon>
        <taxon>Rhizobiaceae</taxon>
        <taxon>Ciceribacter</taxon>
    </lineage>
</organism>
<gene>
    <name evidence="1" type="ORF">RHIZ70_811</name>
</gene>
<dbReference type="Proteomes" id="UP000254764">
    <property type="component" value="Unassembled WGS sequence"/>
</dbReference>
<dbReference type="EMBL" id="UEYP01000017">
    <property type="protein sequence ID" value="SSC65103.1"/>
    <property type="molecule type" value="Genomic_DNA"/>
</dbReference>
<evidence type="ECO:0000313" key="1">
    <source>
        <dbReference type="EMBL" id="SSC65103.1"/>
    </source>
</evidence>
<sequence length="168" mass="17521">MFPKILISACLLGRPVRYDGKGKPLSHPAIARWQAEGRLVGFCPEQAGGLPTPRPPAEIEAGMGGEDVVEGRARVVENTGRDVSGAFVEGGRQAVEFARANGCAFALLIDGSPSCGSGFIYDGSFSAVRHPGLGVTAALMRRAGISVYSDREIDALVAHLDGKAGNDL</sequence>
<name>A0A376ACC0_9HYPH</name>